<reference evidence="4" key="1">
    <citation type="submission" date="2014-04" db="EMBL/GenBank/DDBJ databases">
        <title>Evolutionary Origins and Diversification of the Mycorrhizal Mutualists.</title>
        <authorList>
            <consortium name="DOE Joint Genome Institute"/>
            <consortium name="Mycorrhizal Genomics Consortium"/>
            <person name="Kohler A."/>
            <person name="Kuo A."/>
            <person name="Nagy L.G."/>
            <person name="Floudas D."/>
            <person name="Copeland A."/>
            <person name="Barry K.W."/>
            <person name="Cichocki N."/>
            <person name="Veneault-Fourrey C."/>
            <person name="LaButti K."/>
            <person name="Lindquist E.A."/>
            <person name="Lipzen A."/>
            <person name="Lundell T."/>
            <person name="Morin E."/>
            <person name="Murat C."/>
            <person name="Riley R."/>
            <person name="Ohm R."/>
            <person name="Sun H."/>
            <person name="Tunlid A."/>
            <person name="Henrissat B."/>
            <person name="Grigoriev I.V."/>
            <person name="Hibbett D.S."/>
            <person name="Martin F."/>
        </authorList>
    </citation>
    <scope>NUCLEOTIDE SEQUENCE [LARGE SCALE GENOMIC DNA]</scope>
    <source>
        <strain evidence="4">FD-334 SS-4</strain>
    </source>
</reference>
<feature type="domain" description="DUF6534" evidence="2">
    <location>
        <begin position="151"/>
        <end position="236"/>
    </location>
</feature>
<keyword evidence="1" id="KW-1133">Transmembrane helix</keyword>
<protein>
    <recommendedName>
        <fullName evidence="2">DUF6534 domain-containing protein</fullName>
    </recommendedName>
</protein>
<dbReference type="OMA" id="WALESHL"/>
<evidence type="ECO:0000259" key="2">
    <source>
        <dbReference type="Pfam" id="PF20152"/>
    </source>
</evidence>
<dbReference type="STRING" id="945553.A0A0D2MNV1"/>
<feature type="transmembrane region" description="Helical" evidence="1">
    <location>
        <begin position="71"/>
        <end position="89"/>
    </location>
</feature>
<feature type="transmembrane region" description="Helical" evidence="1">
    <location>
        <begin position="140"/>
        <end position="165"/>
    </location>
</feature>
<dbReference type="Proteomes" id="UP000054270">
    <property type="component" value="Unassembled WGS sequence"/>
</dbReference>
<evidence type="ECO:0000313" key="4">
    <source>
        <dbReference type="Proteomes" id="UP000054270"/>
    </source>
</evidence>
<keyword evidence="1" id="KW-0812">Transmembrane</keyword>
<dbReference type="InterPro" id="IPR045339">
    <property type="entry name" value="DUF6534"/>
</dbReference>
<proteinExistence type="predicted"/>
<dbReference type="PANTHER" id="PTHR40465:SF1">
    <property type="entry name" value="DUF6534 DOMAIN-CONTAINING PROTEIN"/>
    <property type="match status" value="1"/>
</dbReference>
<keyword evidence="1" id="KW-0472">Membrane</keyword>
<dbReference type="EMBL" id="KN817531">
    <property type="protein sequence ID" value="KJA25598.1"/>
    <property type="molecule type" value="Genomic_DNA"/>
</dbReference>
<dbReference type="AlphaFoldDB" id="A0A0D2MNV1"/>
<dbReference type="PANTHER" id="PTHR40465">
    <property type="entry name" value="CHROMOSOME 1, WHOLE GENOME SHOTGUN SEQUENCE"/>
    <property type="match status" value="1"/>
</dbReference>
<feature type="transmembrane region" description="Helical" evidence="1">
    <location>
        <begin position="101"/>
        <end position="120"/>
    </location>
</feature>
<organism evidence="3 4">
    <name type="scientific">Hypholoma sublateritium (strain FD-334 SS-4)</name>
    <dbReference type="NCBI Taxonomy" id="945553"/>
    <lineage>
        <taxon>Eukaryota</taxon>
        <taxon>Fungi</taxon>
        <taxon>Dikarya</taxon>
        <taxon>Basidiomycota</taxon>
        <taxon>Agaricomycotina</taxon>
        <taxon>Agaricomycetes</taxon>
        <taxon>Agaricomycetidae</taxon>
        <taxon>Agaricales</taxon>
        <taxon>Agaricineae</taxon>
        <taxon>Strophariaceae</taxon>
        <taxon>Hypholoma</taxon>
    </lineage>
</organism>
<keyword evidence="4" id="KW-1185">Reference proteome</keyword>
<gene>
    <name evidence="3" type="ORF">HYPSUDRAFT_408837</name>
</gene>
<evidence type="ECO:0000313" key="3">
    <source>
        <dbReference type="EMBL" id="KJA25598.1"/>
    </source>
</evidence>
<name>A0A0D2MNV1_HYPSF</name>
<evidence type="ECO:0000256" key="1">
    <source>
        <dbReference type="SAM" id="Phobius"/>
    </source>
</evidence>
<accession>A0A0D2MNV1</accession>
<dbReference type="OrthoDB" id="2681808at2759"/>
<dbReference type="Pfam" id="PF20152">
    <property type="entry name" value="DUF6534"/>
    <property type="match status" value="1"/>
</dbReference>
<feature type="transmembrane region" description="Helical" evidence="1">
    <location>
        <begin position="185"/>
        <end position="206"/>
    </location>
</feature>
<sequence length="289" mass="32061">MANWILLGVLWVQVYLYYAAFPNDHLFLKLIVFLELLLETIQTTSVTQFAFHFFTIGFTNPTIMNVIGTEWYSIPLITGLVATLTQGFYCYRAAILTKSKYAVTFIGMLSLCQLGAAIALMLEAKHAVVVTKLYATNRSFITIGIWGISGLACDTMIAAIMTYYLRKRDTGFKHTHGIITRLIRLSIETGCVTASIAGLLLALVYLPGHLPYYQMAAVIMAKTYSNSMMAVLNSRAKVISNSLTNLAPPCWNESETLTVSLNSRINQGIFFHVREDGADSNSSTYIDNA</sequence>